<dbReference type="Proteomes" id="UP000076420">
    <property type="component" value="Unassembled WGS sequence"/>
</dbReference>
<keyword evidence="8" id="KW-0130">Cell adhesion</keyword>
<dbReference type="VEuPathDB" id="VectorBase:BGLAX_041726"/>
<dbReference type="PROSITE" id="PS01248">
    <property type="entry name" value="EGF_LAM_1"/>
    <property type="match status" value="4"/>
</dbReference>
<evidence type="ECO:0000256" key="8">
    <source>
        <dbReference type="ARBA" id="ARBA00022889"/>
    </source>
</evidence>
<reference evidence="21" key="1">
    <citation type="submission" date="2020-05" db="UniProtKB">
        <authorList>
            <consortium name="EnsemblMetazoa"/>
        </authorList>
    </citation>
    <scope>IDENTIFICATION</scope>
    <source>
        <strain evidence="21">BB02</strain>
    </source>
</reference>
<dbReference type="SMART" id="SM00180">
    <property type="entry name" value="EGF_Lam"/>
    <property type="match status" value="13"/>
</dbReference>
<evidence type="ECO:0000256" key="5">
    <source>
        <dbReference type="ARBA" id="ARBA00022729"/>
    </source>
</evidence>
<dbReference type="FunFam" id="2.10.25.10:FF:000138">
    <property type="entry name" value="Laminin subunit beta 1"/>
    <property type="match status" value="1"/>
</dbReference>
<proteinExistence type="predicted"/>
<evidence type="ECO:0000256" key="9">
    <source>
        <dbReference type="ARBA" id="ARBA00023054"/>
    </source>
</evidence>
<dbReference type="SMART" id="SM00136">
    <property type="entry name" value="LamNT"/>
    <property type="match status" value="1"/>
</dbReference>
<dbReference type="FunFam" id="2.10.25.10:FF:000130">
    <property type="entry name" value="Laminin subunit beta 1"/>
    <property type="match status" value="1"/>
</dbReference>
<protein>
    <recommendedName>
        <fullName evidence="23">Laminin subunit beta-1-like</fullName>
    </recommendedName>
</protein>
<dbReference type="STRING" id="6526.A0A2C9KBW0"/>
<feature type="disulfide bond" evidence="14">
    <location>
        <begin position="787"/>
        <end position="796"/>
    </location>
</feature>
<dbReference type="PANTHER" id="PTHR10574">
    <property type="entry name" value="NETRIN/LAMININ-RELATED"/>
    <property type="match status" value="1"/>
</dbReference>
<evidence type="ECO:0000256" key="1">
    <source>
        <dbReference type="ARBA" id="ARBA00004302"/>
    </source>
</evidence>
<feature type="transmembrane region" description="Helical" evidence="16">
    <location>
        <begin position="1681"/>
        <end position="1700"/>
    </location>
</feature>
<dbReference type="FunFam" id="2.10.25.10:FF:000065">
    <property type="entry name" value="Laminin subunit beta 1"/>
    <property type="match status" value="1"/>
</dbReference>
<feature type="chain" id="PRO_5011999564" description="Laminin subunit beta-1-like" evidence="17">
    <location>
        <begin position="22"/>
        <end position="1756"/>
    </location>
</feature>
<feature type="domain" description="Laminin EGF-like" evidence="18">
    <location>
        <begin position="398"/>
        <end position="457"/>
    </location>
</feature>
<dbReference type="GO" id="GO:0009887">
    <property type="term" value="P:animal organ morphogenesis"/>
    <property type="evidence" value="ECO:0007669"/>
    <property type="project" value="TreeGrafter"/>
</dbReference>
<feature type="disulfide bond" evidence="14">
    <location>
        <begin position="814"/>
        <end position="826"/>
    </location>
</feature>
<dbReference type="GO" id="GO:0070831">
    <property type="term" value="P:basement membrane assembly"/>
    <property type="evidence" value="ECO:0007669"/>
    <property type="project" value="TreeGrafter"/>
</dbReference>
<dbReference type="GO" id="GO:0034446">
    <property type="term" value="P:substrate adhesion-dependent cell spreading"/>
    <property type="evidence" value="ECO:0007669"/>
    <property type="project" value="TreeGrafter"/>
</dbReference>
<dbReference type="PRINTS" id="PR00011">
    <property type="entry name" value="EGFLAMININ"/>
</dbReference>
<dbReference type="OrthoDB" id="5985440at2759"/>
<keyword evidence="11" id="KW-0325">Glycoprotein</keyword>
<evidence type="ECO:0000256" key="16">
    <source>
        <dbReference type="SAM" id="Phobius"/>
    </source>
</evidence>
<dbReference type="Pfam" id="PF00053">
    <property type="entry name" value="EGF_laminin"/>
    <property type="match status" value="11"/>
</dbReference>
<dbReference type="InterPro" id="IPR056863">
    <property type="entry name" value="LMN_ATRN_NET-like_EGF"/>
</dbReference>
<feature type="coiled-coil region" evidence="15">
    <location>
        <begin position="1266"/>
        <end position="1300"/>
    </location>
</feature>
<feature type="domain" description="Laminin EGF-like" evidence="18">
    <location>
        <begin position="1071"/>
        <end position="1118"/>
    </location>
</feature>
<evidence type="ECO:0000256" key="11">
    <source>
        <dbReference type="ARBA" id="ARBA00023180"/>
    </source>
</evidence>
<organism evidence="21 22">
    <name type="scientific">Biomphalaria glabrata</name>
    <name type="common">Bloodfluke planorb</name>
    <name type="synonym">Freshwater snail</name>
    <dbReference type="NCBI Taxonomy" id="6526"/>
    <lineage>
        <taxon>Eukaryota</taxon>
        <taxon>Metazoa</taxon>
        <taxon>Spiralia</taxon>
        <taxon>Lophotrochozoa</taxon>
        <taxon>Mollusca</taxon>
        <taxon>Gastropoda</taxon>
        <taxon>Heterobranchia</taxon>
        <taxon>Euthyneura</taxon>
        <taxon>Panpulmonata</taxon>
        <taxon>Hygrophila</taxon>
        <taxon>Lymnaeoidea</taxon>
        <taxon>Planorbidae</taxon>
        <taxon>Biomphalaria</taxon>
    </lineage>
</organism>
<keyword evidence="13 14" id="KW-0424">Laminin EGF-like domain</keyword>
<keyword evidence="4" id="KW-0272">Extracellular matrix</keyword>
<dbReference type="InterPro" id="IPR000742">
    <property type="entry name" value="EGF"/>
</dbReference>
<dbReference type="FunFam" id="2.10.25.10:FF:000224">
    <property type="entry name" value="Usherin"/>
    <property type="match status" value="1"/>
</dbReference>
<accession>A0A2C9KBW0</accession>
<dbReference type="FunFam" id="2.10.25.10:FF:000090">
    <property type="entry name" value="laminin subunit alpha"/>
    <property type="match status" value="1"/>
</dbReference>
<comment type="subcellular location">
    <subcellularLocation>
        <location evidence="2">Cell projection</location>
    </subcellularLocation>
    <subcellularLocation>
        <location evidence="1">Secreted</location>
        <location evidence="1">Extracellular space</location>
        <location evidence="1">Extracellular matrix</location>
        <location evidence="1">Basement membrane</location>
    </subcellularLocation>
</comment>
<dbReference type="GO" id="GO:0007411">
    <property type="term" value="P:axon guidance"/>
    <property type="evidence" value="ECO:0007669"/>
    <property type="project" value="TreeGrafter"/>
</dbReference>
<dbReference type="PROSITE" id="PS50027">
    <property type="entry name" value="EGF_LAM_2"/>
    <property type="match status" value="9"/>
</dbReference>
<keyword evidence="5 17" id="KW-0732">Signal</keyword>
<evidence type="ECO:0000256" key="17">
    <source>
        <dbReference type="SAM" id="SignalP"/>
    </source>
</evidence>
<evidence type="ECO:0000259" key="20">
    <source>
        <dbReference type="PROSITE" id="PS51117"/>
    </source>
</evidence>
<feature type="disulfide bond" evidence="14">
    <location>
        <begin position="428"/>
        <end position="437"/>
    </location>
</feature>
<evidence type="ECO:0000313" key="21">
    <source>
        <dbReference type="EnsemblMetazoa" id="BGLB017380-PA"/>
    </source>
</evidence>
<feature type="disulfide bond" evidence="14">
    <location>
        <begin position="1071"/>
        <end position="1083"/>
    </location>
</feature>
<dbReference type="CDD" id="cd00055">
    <property type="entry name" value="EGF_Lam"/>
    <property type="match status" value="13"/>
</dbReference>
<feature type="domain" description="Laminin EGF-like" evidence="18">
    <location>
        <begin position="814"/>
        <end position="858"/>
    </location>
</feature>
<name>A0A2C9KBW0_BIOGL</name>
<dbReference type="PANTHER" id="PTHR10574:SF375">
    <property type="entry name" value="LAMININ SUBUNIT BETA-1"/>
    <property type="match status" value="1"/>
</dbReference>
<evidence type="ECO:0000259" key="18">
    <source>
        <dbReference type="PROSITE" id="PS50027"/>
    </source>
</evidence>
<evidence type="ECO:0000256" key="2">
    <source>
        <dbReference type="ARBA" id="ARBA00004316"/>
    </source>
</evidence>
<dbReference type="Pfam" id="PF21199">
    <property type="entry name" value="LAMININ_IV_B"/>
    <property type="match status" value="1"/>
</dbReference>
<evidence type="ECO:0000256" key="13">
    <source>
        <dbReference type="ARBA" id="ARBA00023292"/>
    </source>
</evidence>
<evidence type="ECO:0000259" key="19">
    <source>
        <dbReference type="PROSITE" id="PS51116"/>
    </source>
</evidence>
<feature type="coiled-coil region" evidence="15">
    <location>
        <begin position="1445"/>
        <end position="1483"/>
    </location>
</feature>
<keyword evidence="10 14" id="KW-1015">Disulfide bond</keyword>
<feature type="disulfide bond" evidence="14">
    <location>
        <begin position="768"/>
        <end position="785"/>
    </location>
</feature>
<feature type="disulfide bond" evidence="14">
    <location>
        <begin position="480"/>
        <end position="489"/>
    </location>
</feature>
<keyword evidence="6" id="KW-0677">Repeat</keyword>
<evidence type="ECO:0000256" key="15">
    <source>
        <dbReference type="SAM" id="Coils"/>
    </source>
</evidence>
<evidence type="ECO:0008006" key="23">
    <source>
        <dbReference type="Google" id="ProtNLM"/>
    </source>
</evidence>
<keyword evidence="7" id="KW-0084">Basement membrane</keyword>
<gene>
    <name evidence="21" type="primary">106063078</name>
</gene>
<dbReference type="FunFam" id="2.170.300.10:FF:000001">
    <property type="entry name" value="Laminin subunit beta-1"/>
    <property type="match status" value="1"/>
</dbReference>
<dbReference type="PROSITE" id="PS00022">
    <property type="entry name" value="EGF_1"/>
    <property type="match status" value="1"/>
</dbReference>
<dbReference type="VEuPathDB" id="VectorBase:BGLB017380"/>
<dbReference type="GO" id="GO:0042995">
    <property type="term" value="C:cell projection"/>
    <property type="evidence" value="ECO:0007669"/>
    <property type="project" value="UniProtKB-SubCell"/>
</dbReference>
<dbReference type="GO" id="GO:0016477">
    <property type="term" value="P:cell migration"/>
    <property type="evidence" value="ECO:0007669"/>
    <property type="project" value="TreeGrafter"/>
</dbReference>
<evidence type="ECO:0000313" key="22">
    <source>
        <dbReference type="Proteomes" id="UP000076420"/>
    </source>
</evidence>
<dbReference type="InterPro" id="IPR008211">
    <property type="entry name" value="Laminin_N"/>
</dbReference>
<evidence type="ECO:0000256" key="10">
    <source>
        <dbReference type="ARBA" id="ARBA00023157"/>
    </source>
</evidence>
<evidence type="ECO:0000256" key="3">
    <source>
        <dbReference type="ARBA" id="ARBA00022525"/>
    </source>
</evidence>
<feature type="domain" description="Laminin EGF-like" evidence="18">
    <location>
        <begin position="859"/>
        <end position="908"/>
    </location>
</feature>
<dbReference type="FunFam" id="2.10.25.10:FF:000135">
    <property type="entry name" value="Laminin subunit beta 4"/>
    <property type="match status" value="1"/>
</dbReference>
<keyword evidence="3" id="KW-0964">Secreted</keyword>
<keyword evidence="16" id="KW-0812">Transmembrane</keyword>
<keyword evidence="16" id="KW-1133">Transmembrane helix</keyword>
<dbReference type="PROSITE" id="PS51116">
    <property type="entry name" value="LAMININ_IVB"/>
    <property type="match status" value="1"/>
</dbReference>
<feature type="domain" description="Laminin EGF-like" evidence="18">
    <location>
        <begin position="766"/>
        <end position="813"/>
    </location>
</feature>
<feature type="disulfide bond" evidence="14">
    <location>
        <begin position="365"/>
        <end position="374"/>
    </location>
</feature>
<dbReference type="FunFam" id="2.10.25.10:FF:000074">
    <property type="entry name" value="Laminin subunit alpha"/>
    <property type="match status" value="1"/>
</dbReference>
<dbReference type="Gene3D" id="2.170.300.10">
    <property type="entry name" value="Tie2 ligand-binding domain superfamily"/>
    <property type="match status" value="2"/>
</dbReference>
<dbReference type="InterPro" id="IPR050440">
    <property type="entry name" value="Laminin/Netrin_ECM"/>
</dbReference>
<feature type="signal peptide" evidence="17">
    <location>
        <begin position="1"/>
        <end position="21"/>
    </location>
</feature>
<feature type="domain" description="Laminin IV type B" evidence="19">
    <location>
        <begin position="549"/>
        <end position="760"/>
    </location>
</feature>
<feature type="disulfide bond" evidence="14">
    <location>
        <begin position="878"/>
        <end position="887"/>
    </location>
</feature>
<evidence type="ECO:0000256" key="6">
    <source>
        <dbReference type="ARBA" id="ARBA00022737"/>
    </source>
</evidence>
<evidence type="ECO:0000256" key="14">
    <source>
        <dbReference type="PROSITE-ProRule" id="PRU00460"/>
    </source>
</evidence>
<feature type="disulfide bond" evidence="14">
    <location>
        <begin position="834"/>
        <end position="843"/>
    </location>
</feature>
<dbReference type="SMART" id="SM00181">
    <property type="entry name" value="EGF"/>
    <property type="match status" value="8"/>
</dbReference>
<feature type="disulfide bond" evidence="14">
    <location>
        <begin position="1043"/>
        <end position="1052"/>
    </location>
</feature>
<dbReference type="KEGG" id="bgt:106063078"/>
<feature type="domain" description="Laminin EGF-like" evidence="18">
    <location>
        <begin position="458"/>
        <end position="509"/>
    </location>
</feature>
<dbReference type="FunFam" id="2.60.120.260:FF:000010">
    <property type="entry name" value="Laminin subunit beta 1"/>
    <property type="match status" value="1"/>
</dbReference>
<dbReference type="GO" id="GO:0043256">
    <property type="term" value="C:laminin complex"/>
    <property type="evidence" value="ECO:0007669"/>
    <property type="project" value="TreeGrafter"/>
</dbReference>
<feature type="domain" description="Laminin N-terminal" evidence="20">
    <location>
        <begin position="30"/>
        <end position="269"/>
    </location>
</feature>
<evidence type="ECO:0000256" key="12">
    <source>
        <dbReference type="ARBA" id="ARBA00023273"/>
    </source>
</evidence>
<feature type="domain" description="Laminin EGF-like" evidence="18">
    <location>
        <begin position="1119"/>
        <end position="1165"/>
    </location>
</feature>
<dbReference type="Gene3D" id="2.60.120.260">
    <property type="entry name" value="Galactose-binding domain-like"/>
    <property type="match status" value="1"/>
</dbReference>
<comment type="caution">
    <text evidence="14">Lacks conserved residue(s) required for the propagation of feature annotation.</text>
</comment>
<evidence type="ECO:0000256" key="4">
    <source>
        <dbReference type="ARBA" id="ARBA00022530"/>
    </source>
</evidence>
<dbReference type="InterPro" id="IPR002049">
    <property type="entry name" value="LE_dom"/>
</dbReference>
<dbReference type="Pfam" id="PF24973">
    <property type="entry name" value="EGF_LMN_ATRN"/>
    <property type="match status" value="2"/>
</dbReference>
<feature type="disulfide bond" evidence="14">
    <location>
        <begin position="1121"/>
        <end position="1138"/>
    </location>
</feature>
<feature type="domain" description="Laminin EGF-like" evidence="18">
    <location>
        <begin position="335"/>
        <end position="397"/>
    </location>
</feature>
<sequence length="1756" mass="195273">MDYSYTLLLAILVTFLEGSIGQFRKQPQCDQGSCYPATGDLLIGRERNLTASSTCGLEAPQRYCVVSYLEKDTKCFFCDSRNPWRAGVSENSHRIGNIVSSFKRDKLRKWWQAETGKANVYIQLDLEAEFHFTHLIMTFKTFRPKAMLIERSYDFGRTWKVYRYFAQNCDKSFPHITKRIVHNLTDVICDEHYSAETPSTLGEVIFRVLPPFIPIPDPYSEDVQDLLKLTNLRINFTELHTLGDTLLDTRREIKEKYYYALFDVTVRGSCSCYGHAARCLPVPGLSEEVARDMVHGMCECTHNTKGLNCEMCQDFYHDHPWRPARHNQPNICQKCNCNNHATECHFDAARFQASNEVSGGVCDNCQHNTMGVNCESCKPFYYQDPVRDIRDPEICQPCDCDSFGSLRNGLCEQVTDVETQTVAGRCLCKRYVTGARCDICIDNYWNLQIDNPDGCEPCSCNPDGTIPGVGCDMDTGMCRCKRYVTGKNCDECYNGFYGLSADNRHGCKPCHCDLGGSLKLSCDSESGQCECRPHIRGKECKEVDPGYFFAHLDYYLLEAEHGQGSGNAKVVVRQPSPNYNFWTGEGQMSVMEGDSIEFTTSNLNLPFSTYYDIIIRYDSRTPGVFDDVRVTVIRPDQVDPNGLCGDFKPRDDIKTVALKPGQRYEKVTPPSCLETGIDYKIKIEFSSSQPSTTRAQVLVDSILLVPNTDYIPIYQGQGLPNYMKTEFLYNRCDMIQYPSLKSPLSEQCRKHTFSISAVLHNGALPCECHGTGSTSLECNPSGGQCSCKPNVVGRKCDECAPGTYDFGVNGCIACNCHESGSQGSFCSEFGQCTCHQNVGGRACDQCKKGYWGFPQCRPCQCNGNAETCDPLTGACINCQDFTTGDYCDRCTPGYYGDPVIGVRIPCKPCMCPGGPTSSIQHADTCAFDSRSQQVYCTCKPGYSGLNCESCIDNYYGNPTELGGQCKQCVCNNNINFDDPDSCNGLTGECLKCLYNSEGFSCEHCRPGYYGDATKQNCATCVCNRLGTNSSLGQCDRVTGQCPCLPNVVGTSCDVCASAHWNINSRLGCSSCNCDPDGSVSLECNQIDGQCTCIAGRGGPKCADCQDFYYGDPTDQCIPCDCIKQGSKSMQCDRRTGQCSCVTGVTGFKCDRCARGTTGDLPNCVPCGECFDNWDKIIMDLRNQTLDLVGKANDVSVNGSIKAFDEEFKLMQKNLDEINSILNQVNFTQVDIKDIQDMLEVVKTNLTESTKSLNTVDEDVSKRTARIKNGEIQIELIRDRLKSLKDQADQLKVNATNIQIKDVGGAFEKIKEALNESRAAQRKVDNTADVLRESARIRNDTQKLIDAREERFQNMMEQNAQSLQGLQNDVTKLEGDLFDVNGMVCGNPSQDFCSALCGGGGCGKCGGDSCNGSVSIAQTALNLAKQAEQLLLAKNKNATEEIIPQVTKAKQEAQLANETAQMALEEASATLAQIEQSKQTVEGLLKQIRDFMEGNESASPEDVIKIAKEVLAMNIPYTPEMISELSRKINETLTSLKTIDINQILKDTANSRQLADDLKQGAQRVLLESKSIRDKAQDVRDKLSKTDSMQRDVQSAIDQVLKDIDDAESDMKMINDNTNKVKGLSRETEKQVSRLNEKLNAVSSSYTEITTDKLPRAENLANNASEKAKLALNHSLYLDYVLMKYLLLAVMGMLLVVYSVTNHLGHSMPLLCGYLQKKVDNYEEELPKFQDEIDRLNRLMDTYIDNIKKKSYKYDTC</sequence>
<dbReference type="FunFam" id="2.10.25.10:FF:000011">
    <property type="entry name" value="Cadherin EGF LAG seven-pass G-type receptor"/>
    <property type="match status" value="1"/>
</dbReference>
<dbReference type="EnsemblMetazoa" id="BGLB017380-RA">
    <property type="protein sequence ID" value="BGLB017380-PA"/>
    <property type="gene ID" value="BGLB017380"/>
</dbReference>
<feature type="disulfide bond" evidence="14">
    <location>
        <begin position="1140"/>
        <end position="1149"/>
    </location>
</feature>
<dbReference type="PROSITE" id="PS51117">
    <property type="entry name" value="LAMININ_NTER"/>
    <property type="match status" value="1"/>
</dbReference>
<dbReference type="GO" id="GO:0009888">
    <property type="term" value="P:tissue development"/>
    <property type="evidence" value="ECO:0007669"/>
    <property type="project" value="TreeGrafter"/>
</dbReference>
<feature type="disulfide bond" evidence="14">
    <location>
        <begin position="1073"/>
        <end position="1090"/>
    </location>
</feature>
<feature type="disulfide bond" evidence="14">
    <location>
        <begin position="1092"/>
        <end position="1101"/>
    </location>
</feature>
<evidence type="ECO:0000256" key="7">
    <source>
        <dbReference type="ARBA" id="ARBA00022869"/>
    </source>
</evidence>
<feature type="disulfide bond" evidence="14">
    <location>
        <begin position="1119"/>
        <end position="1131"/>
    </location>
</feature>
<dbReference type="InterPro" id="IPR013015">
    <property type="entry name" value="Laminin_IV_B"/>
</dbReference>
<feature type="domain" description="Laminin EGF-like" evidence="18">
    <location>
        <begin position="1020"/>
        <end position="1070"/>
    </location>
</feature>
<keyword evidence="16" id="KW-0472">Membrane</keyword>
<dbReference type="Gene3D" id="2.10.25.10">
    <property type="entry name" value="Laminin"/>
    <property type="match status" value="9"/>
</dbReference>
<dbReference type="SUPFAM" id="SSF57196">
    <property type="entry name" value="EGF/Laminin"/>
    <property type="match status" value="13"/>
</dbReference>
<dbReference type="Pfam" id="PF00055">
    <property type="entry name" value="Laminin_N"/>
    <property type="match status" value="1"/>
</dbReference>
<keyword evidence="9 15" id="KW-0175">Coiled coil</keyword>
<keyword evidence="12" id="KW-0966">Cell projection</keyword>
<feature type="disulfide bond" evidence="14">
    <location>
        <begin position="766"/>
        <end position="778"/>
    </location>
</feature>